<proteinExistence type="inferred from homology"/>
<dbReference type="Gene3D" id="3.30.1330.10">
    <property type="entry name" value="PurM-like, N-terminal domain"/>
    <property type="match status" value="1"/>
</dbReference>
<evidence type="ECO:0000259" key="3">
    <source>
        <dbReference type="Pfam" id="PF02769"/>
    </source>
</evidence>
<dbReference type="EMBL" id="BAFN01000001">
    <property type="protein sequence ID" value="GAN31573.1"/>
    <property type="molecule type" value="Genomic_DNA"/>
</dbReference>
<evidence type="ECO:0000256" key="1">
    <source>
        <dbReference type="ARBA" id="ARBA00006243"/>
    </source>
</evidence>
<keyword evidence="5" id="KW-1185">Reference proteome</keyword>
<dbReference type="InterPro" id="IPR036921">
    <property type="entry name" value="PurM-like_N_sf"/>
</dbReference>
<sequence length="337" mass="35635">MTNNTKITLAHGSGGKLTHELVSQLFLPNFNNVALSQLSDSALLPLNGMKLAFTTDSYVVKPLFFPGGDIGKLAVSGTINDLAVAGARPMFLSAGFIIEEGLEMSLLEKVVRSMKETAAGACVDIVTGDTKVVEKGSADKLYINTCGIGIVDDRTNLSPSSIEAGDKIIVSGTIGDHGLAVLSERESLGFNPLIQSDCAPLSGMIGKLIASGANIKFMRDPTRGGLATTLNEIVNPQKYGIVIEEQSIPMNDGVRALCEILGYDPLYIANEGKVVVVASADDAVKIRDILREDDLGKDAEIIGNVVEDARGKVCLKTVIGGTRIVDMLMGDQLPRIC</sequence>
<dbReference type="InterPro" id="IPR011854">
    <property type="entry name" value="HypE"/>
</dbReference>
<comment type="similarity">
    <text evidence="1">Belongs to the HypE family.</text>
</comment>
<dbReference type="PANTHER" id="PTHR30303">
    <property type="entry name" value="HYDROGENASE ISOENZYMES FORMATION PROTEIN HYPE"/>
    <property type="match status" value="1"/>
</dbReference>
<dbReference type="Pfam" id="PF02769">
    <property type="entry name" value="AIRS_C"/>
    <property type="match status" value="1"/>
</dbReference>
<dbReference type="PANTHER" id="PTHR30303:SF0">
    <property type="entry name" value="CARBAMOYL DEHYDRATASE HYPE"/>
    <property type="match status" value="1"/>
</dbReference>
<dbReference type="InterPro" id="IPR010918">
    <property type="entry name" value="PurM-like_C_dom"/>
</dbReference>
<feature type="domain" description="PurM-like N-terminal" evidence="2">
    <location>
        <begin position="40"/>
        <end position="151"/>
    </location>
</feature>
<dbReference type="Proteomes" id="UP000032309">
    <property type="component" value="Unassembled WGS sequence"/>
</dbReference>
<dbReference type="RefSeq" id="WP_052561311.1">
    <property type="nucleotide sequence ID" value="NZ_BAFN01000001.1"/>
</dbReference>
<protein>
    <submittedName>
        <fullName evidence="4">Hydrogenase maturation protein</fullName>
    </submittedName>
</protein>
<dbReference type="SUPFAM" id="SSF56042">
    <property type="entry name" value="PurM C-terminal domain-like"/>
    <property type="match status" value="1"/>
</dbReference>
<dbReference type="InterPro" id="IPR036676">
    <property type="entry name" value="PurM-like_C_sf"/>
</dbReference>
<name>A0ABQ0JS68_9BACT</name>
<feature type="domain" description="PurM-like C-terminal" evidence="3">
    <location>
        <begin position="163"/>
        <end position="313"/>
    </location>
</feature>
<evidence type="ECO:0000259" key="2">
    <source>
        <dbReference type="Pfam" id="PF00586"/>
    </source>
</evidence>
<evidence type="ECO:0000313" key="5">
    <source>
        <dbReference type="Proteomes" id="UP000032309"/>
    </source>
</evidence>
<dbReference type="NCBIfam" id="TIGR02124">
    <property type="entry name" value="hypE"/>
    <property type="match status" value="1"/>
</dbReference>
<dbReference type="Gene3D" id="3.90.650.10">
    <property type="entry name" value="PurM-like C-terminal domain"/>
    <property type="match status" value="1"/>
</dbReference>
<organism evidence="4 5">
    <name type="scientific">Candidatus Brocadia sinica JPN1</name>
    <dbReference type="NCBI Taxonomy" id="1197129"/>
    <lineage>
        <taxon>Bacteria</taxon>
        <taxon>Pseudomonadati</taxon>
        <taxon>Planctomycetota</taxon>
        <taxon>Candidatus Brocadiia</taxon>
        <taxon>Candidatus Brocadiales</taxon>
        <taxon>Candidatus Brocadiaceae</taxon>
        <taxon>Candidatus Brocadia</taxon>
    </lineage>
</organism>
<reference evidence="5" key="1">
    <citation type="journal article" date="2015" name="Genome Announc.">
        <title>Draft Genome Sequence of an Anaerobic Ammonium-Oxidizing Bacterium, "Candidatus Brocadia sinica".</title>
        <authorList>
            <person name="Oshiki M."/>
            <person name="Shinyako-Hata K."/>
            <person name="Satoh H."/>
            <person name="Okabe S."/>
        </authorList>
    </citation>
    <scope>NUCLEOTIDE SEQUENCE [LARGE SCALE GENOMIC DNA]</scope>
    <source>
        <strain evidence="5">JPN1</strain>
    </source>
</reference>
<accession>A0ABQ0JS68</accession>
<gene>
    <name evidence="4" type="ORF">BROSI_A0074</name>
</gene>
<comment type="caution">
    <text evidence="4">The sequence shown here is derived from an EMBL/GenBank/DDBJ whole genome shotgun (WGS) entry which is preliminary data.</text>
</comment>
<dbReference type="PIRSF" id="PIRSF005644">
    <property type="entry name" value="Hdrgns_mtr_HypE"/>
    <property type="match status" value="1"/>
</dbReference>
<dbReference type="Pfam" id="PF00586">
    <property type="entry name" value="AIRS"/>
    <property type="match status" value="1"/>
</dbReference>
<dbReference type="CDD" id="cd02197">
    <property type="entry name" value="HypE"/>
    <property type="match status" value="1"/>
</dbReference>
<evidence type="ECO:0000313" key="4">
    <source>
        <dbReference type="EMBL" id="GAN31573.1"/>
    </source>
</evidence>
<dbReference type="SUPFAM" id="SSF55326">
    <property type="entry name" value="PurM N-terminal domain-like"/>
    <property type="match status" value="1"/>
</dbReference>
<dbReference type="InterPro" id="IPR016188">
    <property type="entry name" value="PurM-like_N"/>
</dbReference>